<sequence>MKTRFVFYLLGIFILTLGIALILKAHLGAAAWDALAVGESTTFHLSVGTFVFINGMILIFINSFLLKKKPEFLAAITVFVIGMLIDFWLKIGLSDFSPTGLGVQITTLFIGILALGIGIASYLQAKFPASPMDTIMIAISTRFGLSYRSARMISEGLALASAIVFHGAIGVGTIIVTITIGFVIQLFFPILEQLLACLTKTYI</sequence>
<protein>
    <submittedName>
        <fullName evidence="2">Membrane protein YczE</fullName>
    </submittedName>
</protein>
<feature type="transmembrane region" description="Helical" evidence="1">
    <location>
        <begin position="157"/>
        <end position="188"/>
    </location>
</feature>
<feature type="transmembrane region" description="Helical" evidence="1">
    <location>
        <begin position="43"/>
        <end position="65"/>
    </location>
</feature>
<dbReference type="RefSeq" id="WP_205174949.1">
    <property type="nucleotide sequence ID" value="NZ_JAFBDZ010000005.1"/>
</dbReference>
<keyword evidence="3" id="KW-1185">Reference proteome</keyword>
<dbReference type="Pfam" id="PF19700">
    <property type="entry name" value="DUF6198"/>
    <property type="match status" value="1"/>
</dbReference>
<organism evidence="2 3">
    <name type="scientific">Rossellomorea pakistanensis</name>
    <dbReference type="NCBI Taxonomy" id="992288"/>
    <lineage>
        <taxon>Bacteria</taxon>
        <taxon>Bacillati</taxon>
        <taxon>Bacillota</taxon>
        <taxon>Bacilli</taxon>
        <taxon>Bacillales</taxon>
        <taxon>Bacillaceae</taxon>
        <taxon>Rossellomorea</taxon>
    </lineage>
</organism>
<dbReference type="EMBL" id="JAFBDZ010000005">
    <property type="protein sequence ID" value="MBM7587793.1"/>
    <property type="molecule type" value="Genomic_DNA"/>
</dbReference>
<keyword evidence="1" id="KW-1133">Transmembrane helix</keyword>
<proteinExistence type="predicted"/>
<evidence type="ECO:0000313" key="3">
    <source>
        <dbReference type="Proteomes" id="UP001646157"/>
    </source>
</evidence>
<dbReference type="PANTHER" id="PTHR40078">
    <property type="entry name" value="INTEGRAL MEMBRANE PROTEIN-RELATED"/>
    <property type="match status" value="1"/>
</dbReference>
<reference evidence="2 3" key="1">
    <citation type="submission" date="2021-01" db="EMBL/GenBank/DDBJ databases">
        <title>Genomic Encyclopedia of Type Strains, Phase IV (KMG-IV): sequencing the most valuable type-strain genomes for metagenomic binning, comparative biology and taxonomic classification.</title>
        <authorList>
            <person name="Goeker M."/>
        </authorList>
    </citation>
    <scope>NUCLEOTIDE SEQUENCE [LARGE SCALE GENOMIC DNA]</scope>
    <source>
        <strain evidence="2 3">DSM 24834</strain>
    </source>
</reference>
<feature type="transmembrane region" description="Helical" evidence="1">
    <location>
        <begin position="5"/>
        <end position="23"/>
    </location>
</feature>
<comment type="caution">
    <text evidence="2">The sequence shown here is derived from an EMBL/GenBank/DDBJ whole genome shotgun (WGS) entry which is preliminary data.</text>
</comment>
<dbReference type="PANTHER" id="PTHR40078:SF1">
    <property type="entry name" value="INTEGRAL MEMBRANE PROTEIN"/>
    <property type="match status" value="1"/>
</dbReference>
<feature type="transmembrane region" description="Helical" evidence="1">
    <location>
        <begin position="101"/>
        <end position="123"/>
    </location>
</feature>
<keyword evidence="1" id="KW-0472">Membrane</keyword>
<gene>
    <name evidence="2" type="ORF">JOC86_004367</name>
</gene>
<dbReference type="InterPro" id="IPR038750">
    <property type="entry name" value="YczE/YyaS-like"/>
</dbReference>
<feature type="transmembrane region" description="Helical" evidence="1">
    <location>
        <begin position="72"/>
        <end position="89"/>
    </location>
</feature>
<name>A0ABS2NIZ7_9BACI</name>
<evidence type="ECO:0000313" key="2">
    <source>
        <dbReference type="EMBL" id="MBM7587793.1"/>
    </source>
</evidence>
<accession>A0ABS2NIZ7</accession>
<keyword evidence="1" id="KW-0812">Transmembrane</keyword>
<dbReference type="Proteomes" id="UP001646157">
    <property type="component" value="Unassembled WGS sequence"/>
</dbReference>
<evidence type="ECO:0000256" key="1">
    <source>
        <dbReference type="SAM" id="Phobius"/>
    </source>
</evidence>